<evidence type="ECO:0000256" key="5">
    <source>
        <dbReference type="ARBA" id="ARBA00022989"/>
    </source>
</evidence>
<evidence type="ECO:0000256" key="4">
    <source>
        <dbReference type="ARBA" id="ARBA00022692"/>
    </source>
</evidence>
<feature type="domain" description="VTT" evidence="8">
    <location>
        <begin position="50"/>
        <end position="155"/>
    </location>
</feature>
<feature type="transmembrane region" description="Helical" evidence="7">
    <location>
        <begin position="58"/>
        <end position="82"/>
    </location>
</feature>
<accession>A0ABN6RGV0</accession>
<comment type="subcellular location">
    <subcellularLocation>
        <location evidence="1 7">Cell membrane</location>
        <topology evidence="1 7">Multi-pass membrane protein</topology>
    </subcellularLocation>
</comment>
<comment type="caution">
    <text evidence="7">Lacks conserved residue(s) required for the propagation of feature annotation.</text>
</comment>
<evidence type="ECO:0000313" key="9">
    <source>
        <dbReference type="EMBL" id="BDP42015.1"/>
    </source>
</evidence>
<dbReference type="InterPro" id="IPR032818">
    <property type="entry name" value="DedA-like"/>
</dbReference>
<proteinExistence type="inferred from homology"/>
<dbReference type="RefSeq" id="WP_264774730.1">
    <property type="nucleotide sequence ID" value="NZ_AP026560.1"/>
</dbReference>
<dbReference type="PANTHER" id="PTHR30353">
    <property type="entry name" value="INNER MEMBRANE PROTEIN DEDA-RELATED"/>
    <property type="match status" value="1"/>
</dbReference>
<gene>
    <name evidence="9" type="ORF">DAETH_19840</name>
</gene>
<name>A0ABN6RGV0_9DEIO</name>
<dbReference type="Pfam" id="PF09335">
    <property type="entry name" value="VTT_dom"/>
    <property type="match status" value="1"/>
</dbReference>
<organism evidence="9 10">
    <name type="scientific">Deinococcus aetherius</name>
    <dbReference type="NCBI Taxonomy" id="200252"/>
    <lineage>
        <taxon>Bacteria</taxon>
        <taxon>Thermotogati</taxon>
        <taxon>Deinococcota</taxon>
        <taxon>Deinococci</taxon>
        <taxon>Deinococcales</taxon>
        <taxon>Deinococcaceae</taxon>
        <taxon>Deinococcus</taxon>
    </lineage>
</organism>
<evidence type="ECO:0000256" key="3">
    <source>
        <dbReference type="ARBA" id="ARBA00022475"/>
    </source>
</evidence>
<keyword evidence="4 7" id="KW-0812">Transmembrane</keyword>
<keyword evidence="10" id="KW-1185">Reference proteome</keyword>
<evidence type="ECO:0000256" key="1">
    <source>
        <dbReference type="ARBA" id="ARBA00004651"/>
    </source>
</evidence>
<dbReference type="InterPro" id="IPR032816">
    <property type="entry name" value="VTT_dom"/>
</dbReference>
<evidence type="ECO:0000256" key="7">
    <source>
        <dbReference type="RuleBase" id="RU367016"/>
    </source>
</evidence>
<sequence length="201" mass="21583">MTPELPAWLTALDPAWLNAATLGLMFVEGAGVPGVPGILPMLAQAALMGAGRTSYADAVLWGALGNFLGSLTGYALGGRILARLPARWRERVQTPRIRRLTAHAGPLLIVLSRSVGSLRTPVTWTARALGVRSVPFTLWALVGAVLHVGLWQYALWKSGEAALRYVQRAEADLTPALLLAALGGGLWWGARRFRTRGEEQV</sequence>
<dbReference type="PANTHER" id="PTHR30353:SF15">
    <property type="entry name" value="INNER MEMBRANE PROTEIN YABI"/>
    <property type="match status" value="1"/>
</dbReference>
<keyword evidence="5 7" id="KW-1133">Transmembrane helix</keyword>
<dbReference type="Proteomes" id="UP001064971">
    <property type="component" value="Chromosome"/>
</dbReference>
<evidence type="ECO:0000256" key="2">
    <source>
        <dbReference type="ARBA" id="ARBA00010792"/>
    </source>
</evidence>
<evidence type="ECO:0000259" key="8">
    <source>
        <dbReference type="Pfam" id="PF09335"/>
    </source>
</evidence>
<keyword evidence="6 7" id="KW-0472">Membrane</keyword>
<protein>
    <recommendedName>
        <fullName evidence="8">VTT domain-containing protein</fullName>
    </recommendedName>
</protein>
<evidence type="ECO:0000256" key="6">
    <source>
        <dbReference type="ARBA" id="ARBA00023136"/>
    </source>
</evidence>
<keyword evidence="3 7" id="KW-1003">Cell membrane</keyword>
<evidence type="ECO:0000313" key="10">
    <source>
        <dbReference type="Proteomes" id="UP001064971"/>
    </source>
</evidence>
<feature type="transmembrane region" description="Helical" evidence="7">
    <location>
        <begin position="136"/>
        <end position="153"/>
    </location>
</feature>
<feature type="transmembrane region" description="Helical" evidence="7">
    <location>
        <begin position="173"/>
        <end position="190"/>
    </location>
</feature>
<comment type="similarity">
    <text evidence="2 7">Belongs to the DedA family.</text>
</comment>
<reference evidence="9" key="1">
    <citation type="submission" date="2022-07" db="EMBL/GenBank/DDBJ databases">
        <title>Complete Genome Sequence of the Radioresistant Bacterium Deinococcus aetherius ST0316, Isolated from the Air Dust collected in Lower Stratosphere above Japan.</title>
        <authorList>
            <person name="Satoh K."/>
            <person name="Hagiwara K."/>
            <person name="Katsumata K."/>
            <person name="Kubo A."/>
            <person name="Yokobori S."/>
            <person name="Yamagishi A."/>
            <person name="Oono Y."/>
            <person name="Narumi I."/>
        </authorList>
    </citation>
    <scope>NUCLEOTIDE SEQUENCE</scope>
    <source>
        <strain evidence="9">ST0316</strain>
    </source>
</reference>
<dbReference type="EMBL" id="AP026560">
    <property type="protein sequence ID" value="BDP42015.1"/>
    <property type="molecule type" value="Genomic_DNA"/>
</dbReference>